<gene>
    <name evidence="2" type="ORF">FY030_12980</name>
</gene>
<sequence length="485" mass="51469">MTEDEIIHADAWELAAAVRSGRLDPVEVTTAHLNRIEAVNPAVNAIVDLRPEQALDRARELSSLPRHELEALPLAGLPVAVKDMIPAAGFRHTQGSLVFADRVATEDHVVVARMRAAGAVVVGKTNTPEFSLGSHTFNSVYGLTRNPYDLNCSAGGSSGGAAAALAARMLPIADGSDTGGSLRNPASFCNVTALRPSLGSVPNVPSSYPFGTLSVKGPMGRTVRDVALLMSVLAGGDGRDPLTCAGAPGGYLDLTGPTEAASLHLAWTPDLGGLVPVDLRVRRVLGEVVDRIAGSGAAVVEDYPDLRQAASAFRTLRGIQMLANLGSVDEAHPGRLKEDARGDIQVGREATGPQVAQALVDQGEAFHRMRRLLEHYDALLLPTVQVAPFPVEQRYPSQIEGREMRDYLEWMTLLSSITMTGHPSVSVPVGFTEDGLPIGLQIVGRNRQEAALLRIAQFVEDLCGTSDVVSTQDLTTERDPFPAIA</sequence>
<keyword evidence="3" id="KW-1185">Reference proteome</keyword>
<dbReference type="PROSITE" id="PS00571">
    <property type="entry name" value="AMIDASES"/>
    <property type="match status" value="1"/>
</dbReference>
<dbReference type="Proteomes" id="UP000326546">
    <property type="component" value="Chromosome"/>
</dbReference>
<evidence type="ECO:0000313" key="2">
    <source>
        <dbReference type="EMBL" id="QFG69494.1"/>
    </source>
</evidence>
<dbReference type="InterPro" id="IPR000120">
    <property type="entry name" value="Amidase"/>
</dbReference>
<dbReference type="OrthoDB" id="182039at2"/>
<dbReference type="EMBL" id="CP044427">
    <property type="protein sequence ID" value="QFG69494.1"/>
    <property type="molecule type" value="Genomic_DNA"/>
</dbReference>
<dbReference type="GO" id="GO:0003824">
    <property type="term" value="F:catalytic activity"/>
    <property type="evidence" value="ECO:0007669"/>
    <property type="project" value="InterPro"/>
</dbReference>
<dbReference type="AlphaFoldDB" id="A0A5J6V827"/>
<dbReference type="InterPro" id="IPR020556">
    <property type="entry name" value="Amidase_CS"/>
</dbReference>
<feature type="domain" description="Amidase" evidence="1">
    <location>
        <begin position="27"/>
        <end position="453"/>
    </location>
</feature>
<evidence type="ECO:0000313" key="3">
    <source>
        <dbReference type="Proteomes" id="UP000326546"/>
    </source>
</evidence>
<organism evidence="2 3">
    <name type="scientific">Ornithinimicrobium pratense</name>
    <dbReference type="NCBI Taxonomy" id="2593973"/>
    <lineage>
        <taxon>Bacteria</taxon>
        <taxon>Bacillati</taxon>
        <taxon>Actinomycetota</taxon>
        <taxon>Actinomycetes</taxon>
        <taxon>Micrococcales</taxon>
        <taxon>Ornithinimicrobiaceae</taxon>
        <taxon>Ornithinimicrobium</taxon>
    </lineage>
</organism>
<dbReference type="PANTHER" id="PTHR11895">
    <property type="entry name" value="TRANSAMIDASE"/>
    <property type="match status" value="1"/>
</dbReference>
<accession>A0A5J6V827</accession>
<reference evidence="2 3" key="1">
    <citation type="submission" date="2019-09" db="EMBL/GenBank/DDBJ databases">
        <title>Serinicoccus pratensis sp. nov., isolated from meadow soil.</title>
        <authorList>
            <person name="Zhang W."/>
        </authorList>
    </citation>
    <scope>NUCLEOTIDE SEQUENCE [LARGE SCALE GENOMIC DNA]</scope>
    <source>
        <strain evidence="2 3">W204</strain>
    </source>
</reference>
<dbReference type="Gene3D" id="3.90.1300.10">
    <property type="entry name" value="Amidase signature (AS) domain"/>
    <property type="match status" value="1"/>
</dbReference>
<dbReference type="RefSeq" id="WP_158061868.1">
    <property type="nucleotide sequence ID" value="NZ_CP044427.1"/>
</dbReference>
<dbReference type="InterPro" id="IPR023631">
    <property type="entry name" value="Amidase_dom"/>
</dbReference>
<evidence type="ECO:0000259" key="1">
    <source>
        <dbReference type="Pfam" id="PF01425"/>
    </source>
</evidence>
<dbReference type="PANTHER" id="PTHR11895:SF76">
    <property type="entry name" value="INDOLEACETAMIDE HYDROLASE"/>
    <property type="match status" value="1"/>
</dbReference>
<dbReference type="SUPFAM" id="SSF75304">
    <property type="entry name" value="Amidase signature (AS) enzymes"/>
    <property type="match status" value="1"/>
</dbReference>
<name>A0A5J6V827_9MICO</name>
<dbReference type="KEGG" id="serw:FY030_12980"/>
<proteinExistence type="predicted"/>
<dbReference type="Pfam" id="PF01425">
    <property type="entry name" value="Amidase"/>
    <property type="match status" value="1"/>
</dbReference>
<protein>
    <submittedName>
        <fullName evidence="2">Amidase</fullName>
    </submittedName>
</protein>
<dbReference type="InterPro" id="IPR036928">
    <property type="entry name" value="AS_sf"/>
</dbReference>